<evidence type="ECO:0000256" key="2">
    <source>
        <dbReference type="ARBA" id="ARBA00023125"/>
    </source>
</evidence>
<dbReference type="SMART" id="SM00419">
    <property type="entry name" value="HTH_CRP"/>
    <property type="match status" value="1"/>
</dbReference>
<dbReference type="InterPro" id="IPR036388">
    <property type="entry name" value="WH-like_DNA-bd_sf"/>
</dbReference>
<dbReference type="PROSITE" id="PS51063">
    <property type="entry name" value="HTH_CRP_2"/>
    <property type="match status" value="1"/>
</dbReference>
<proteinExistence type="predicted"/>
<protein>
    <submittedName>
        <fullName evidence="6">CRP/FNR family transcriptional regulator</fullName>
    </submittedName>
</protein>
<reference evidence="6 7" key="1">
    <citation type="submission" date="2019-03" db="EMBL/GenBank/DDBJ databases">
        <title>Genomic Encyclopedia of Type Strains, Phase IV (KMG-IV): sequencing the most valuable type-strain genomes for metagenomic binning, comparative biology and taxonomic classification.</title>
        <authorList>
            <person name="Goeker M."/>
        </authorList>
    </citation>
    <scope>NUCLEOTIDE SEQUENCE [LARGE SCALE GENOMIC DNA]</scope>
    <source>
        <strain evidence="6 7">DSM 13587</strain>
    </source>
</reference>
<name>A0A4R3MVD6_9GAMM</name>
<evidence type="ECO:0000259" key="5">
    <source>
        <dbReference type="PROSITE" id="PS51063"/>
    </source>
</evidence>
<dbReference type="OrthoDB" id="9776746at2"/>
<dbReference type="InterPro" id="IPR050397">
    <property type="entry name" value="Env_Response_Regulators"/>
</dbReference>
<dbReference type="InterPro" id="IPR014710">
    <property type="entry name" value="RmlC-like_jellyroll"/>
</dbReference>
<dbReference type="Pfam" id="PF00027">
    <property type="entry name" value="cNMP_binding"/>
    <property type="match status" value="1"/>
</dbReference>
<dbReference type="GO" id="GO:0005829">
    <property type="term" value="C:cytosol"/>
    <property type="evidence" value="ECO:0007669"/>
    <property type="project" value="TreeGrafter"/>
</dbReference>
<dbReference type="PROSITE" id="PS50042">
    <property type="entry name" value="CNMP_BINDING_3"/>
    <property type="match status" value="1"/>
</dbReference>
<dbReference type="SUPFAM" id="SSF51206">
    <property type="entry name" value="cAMP-binding domain-like"/>
    <property type="match status" value="1"/>
</dbReference>
<dbReference type="Gene3D" id="1.10.10.10">
    <property type="entry name" value="Winged helix-like DNA-binding domain superfamily/Winged helix DNA-binding domain"/>
    <property type="match status" value="1"/>
</dbReference>
<dbReference type="CDD" id="cd00038">
    <property type="entry name" value="CAP_ED"/>
    <property type="match status" value="1"/>
</dbReference>
<evidence type="ECO:0000313" key="7">
    <source>
        <dbReference type="Proteomes" id="UP000295717"/>
    </source>
</evidence>
<feature type="domain" description="HTH crp-type" evidence="5">
    <location>
        <begin position="147"/>
        <end position="213"/>
    </location>
</feature>
<evidence type="ECO:0000256" key="1">
    <source>
        <dbReference type="ARBA" id="ARBA00023015"/>
    </source>
</evidence>
<keyword evidence="2" id="KW-0238">DNA-binding</keyword>
<dbReference type="AlphaFoldDB" id="A0A4R3MVD6"/>
<evidence type="ECO:0000259" key="4">
    <source>
        <dbReference type="PROSITE" id="PS50042"/>
    </source>
</evidence>
<dbReference type="InterPro" id="IPR012318">
    <property type="entry name" value="HTH_CRP"/>
</dbReference>
<keyword evidence="7" id="KW-1185">Reference proteome</keyword>
<evidence type="ECO:0000313" key="6">
    <source>
        <dbReference type="EMBL" id="TCT20284.1"/>
    </source>
</evidence>
<accession>A0A4R3MVD6</accession>
<dbReference type="Gene3D" id="2.60.120.10">
    <property type="entry name" value="Jelly Rolls"/>
    <property type="match status" value="1"/>
</dbReference>
<dbReference type="GO" id="GO:0003677">
    <property type="term" value="F:DNA binding"/>
    <property type="evidence" value="ECO:0007669"/>
    <property type="project" value="UniProtKB-KW"/>
</dbReference>
<dbReference type="EMBL" id="SMAO01000006">
    <property type="protein sequence ID" value="TCT20284.1"/>
    <property type="molecule type" value="Genomic_DNA"/>
</dbReference>
<feature type="domain" description="Cyclic nucleotide-binding" evidence="4">
    <location>
        <begin position="23"/>
        <end position="133"/>
    </location>
</feature>
<dbReference type="PANTHER" id="PTHR24567:SF74">
    <property type="entry name" value="HTH-TYPE TRANSCRIPTIONAL REGULATOR ARCR"/>
    <property type="match status" value="1"/>
</dbReference>
<evidence type="ECO:0000256" key="3">
    <source>
        <dbReference type="ARBA" id="ARBA00023163"/>
    </source>
</evidence>
<dbReference type="InterPro" id="IPR036390">
    <property type="entry name" value="WH_DNA-bd_sf"/>
</dbReference>
<dbReference type="CDD" id="cd00092">
    <property type="entry name" value="HTH_CRP"/>
    <property type="match status" value="1"/>
</dbReference>
<dbReference type="GO" id="GO:0003700">
    <property type="term" value="F:DNA-binding transcription factor activity"/>
    <property type="evidence" value="ECO:0007669"/>
    <property type="project" value="TreeGrafter"/>
</dbReference>
<dbReference type="Proteomes" id="UP000295717">
    <property type="component" value="Unassembled WGS sequence"/>
</dbReference>
<gene>
    <name evidence="6" type="ORF">EDC35_106212</name>
</gene>
<comment type="caution">
    <text evidence="6">The sequence shown here is derived from an EMBL/GenBank/DDBJ whole genome shotgun (WGS) entry which is preliminary data.</text>
</comment>
<dbReference type="InterPro" id="IPR000595">
    <property type="entry name" value="cNMP-bd_dom"/>
</dbReference>
<dbReference type="InterPro" id="IPR018490">
    <property type="entry name" value="cNMP-bd_dom_sf"/>
</dbReference>
<sequence length="223" mass="24633">MSETTWPRLFPTLAAGDPATRALLEGAQSLELPPEQPVFFAGSPCPNYVMVLEGSIRVQILGEGGREALLYRVEPGQACVLTTCCILSGDDYPAEAFTESQVRILMVSKPVFDRALAEAPAFRRFVFDNLGARIAQLVKRMEELAFRPIGQRLAHFLLLRTAPEPSAPLMATHQEIAAEMGTAREVVSRHLKRMETAGLVRLGRSTIQILDRQGLERIDFSVL</sequence>
<keyword evidence="1" id="KW-0805">Transcription regulation</keyword>
<organism evidence="6 7">
    <name type="scientific">Thiobaca trueperi</name>
    <dbReference type="NCBI Taxonomy" id="127458"/>
    <lineage>
        <taxon>Bacteria</taxon>
        <taxon>Pseudomonadati</taxon>
        <taxon>Pseudomonadota</taxon>
        <taxon>Gammaproteobacteria</taxon>
        <taxon>Chromatiales</taxon>
        <taxon>Chromatiaceae</taxon>
        <taxon>Thiobaca</taxon>
    </lineage>
</organism>
<dbReference type="PANTHER" id="PTHR24567">
    <property type="entry name" value="CRP FAMILY TRANSCRIPTIONAL REGULATORY PROTEIN"/>
    <property type="match status" value="1"/>
</dbReference>
<keyword evidence="3" id="KW-0804">Transcription</keyword>
<dbReference type="Pfam" id="PF13545">
    <property type="entry name" value="HTH_Crp_2"/>
    <property type="match status" value="1"/>
</dbReference>
<dbReference type="SUPFAM" id="SSF46785">
    <property type="entry name" value="Winged helix' DNA-binding domain"/>
    <property type="match status" value="1"/>
</dbReference>
<dbReference type="RefSeq" id="WP_132977679.1">
    <property type="nucleotide sequence ID" value="NZ_SMAO01000006.1"/>
</dbReference>